<evidence type="ECO:0000256" key="4">
    <source>
        <dbReference type="ARBA" id="ARBA00022723"/>
    </source>
</evidence>
<reference evidence="10 11" key="1">
    <citation type="journal article" date="2016" name="Mol. Biol. Evol.">
        <title>Comparative Genomics of Early-Diverging Mushroom-Forming Fungi Provides Insights into the Origins of Lignocellulose Decay Capabilities.</title>
        <authorList>
            <person name="Nagy L.G."/>
            <person name="Riley R."/>
            <person name="Tritt A."/>
            <person name="Adam C."/>
            <person name="Daum C."/>
            <person name="Floudas D."/>
            <person name="Sun H."/>
            <person name="Yadav J.S."/>
            <person name="Pangilinan J."/>
            <person name="Larsson K.H."/>
            <person name="Matsuura K."/>
            <person name="Barry K."/>
            <person name="Labutti K."/>
            <person name="Kuo R."/>
            <person name="Ohm R.A."/>
            <person name="Bhattacharya S.S."/>
            <person name="Shirouzu T."/>
            <person name="Yoshinaga Y."/>
            <person name="Martin F.M."/>
            <person name="Grigoriev I.V."/>
            <person name="Hibbett D.S."/>
        </authorList>
    </citation>
    <scope>NUCLEOTIDE SEQUENCE [LARGE SCALE GENOMIC DNA]</scope>
    <source>
        <strain evidence="10 11">HHB10207 ss-3</strain>
    </source>
</reference>
<evidence type="ECO:0000256" key="6">
    <source>
        <dbReference type="ARBA" id="ARBA00023004"/>
    </source>
</evidence>
<keyword evidence="5" id="KW-0560">Oxidoreductase</keyword>
<gene>
    <name evidence="10" type="ORF">SISSUDRAFT_383578</name>
</gene>
<protein>
    <submittedName>
        <fullName evidence="10">Cloroperoxidase</fullName>
    </submittedName>
</protein>
<dbReference type="Pfam" id="PF01328">
    <property type="entry name" value="Peroxidase_2"/>
    <property type="match status" value="1"/>
</dbReference>
<dbReference type="InterPro" id="IPR036851">
    <property type="entry name" value="Chloroperoxidase-like_sf"/>
</dbReference>
<evidence type="ECO:0000256" key="5">
    <source>
        <dbReference type="ARBA" id="ARBA00023002"/>
    </source>
</evidence>
<comment type="cofactor">
    <cofactor evidence="1">
        <name>heme b</name>
        <dbReference type="ChEBI" id="CHEBI:60344"/>
    </cofactor>
</comment>
<dbReference type="OrthoDB" id="2542103at2759"/>
<keyword evidence="8" id="KW-0732">Signal</keyword>
<evidence type="ECO:0000256" key="8">
    <source>
        <dbReference type="SAM" id="SignalP"/>
    </source>
</evidence>
<feature type="signal peptide" evidence="8">
    <location>
        <begin position="1"/>
        <end position="21"/>
    </location>
</feature>
<dbReference type="EMBL" id="KV428025">
    <property type="protein sequence ID" value="KZT41005.1"/>
    <property type="molecule type" value="Genomic_DNA"/>
</dbReference>
<dbReference type="PANTHER" id="PTHR33577">
    <property type="entry name" value="STERIGMATOCYSTIN BIOSYNTHESIS PEROXIDASE STCC-RELATED"/>
    <property type="match status" value="1"/>
</dbReference>
<evidence type="ECO:0000313" key="10">
    <source>
        <dbReference type="EMBL" id="KZT41005.1"/>
    </source>
</evidence>
<dbReference type="Gene3D" id="1.10.489.10">
    <property type="entry name" value="Chloroperoxidase-like"/>
    <property type="match status" value="1"/>
</dbReference>
<comment type="similarity">
    <text evidence="7">Belongs to the chloroperoxidase family.</text>
</comment>
<name>A0A166FUA9_9AGAM</name>
<evidence type="ECO:0000256" key="1">
    <source>
        <dbReference type="ARBA" id="ARBA00001970"/>
    </source>
</evidence>
<dbReference type="PANTHER" id="PTHR33577:SF16">
    <property type="entry name" value="HEME HALOPEROXIDASE FAMILY PROFILE DOMAIN-CONTAINING PROTEIN"/>
    <property type="match status" value="1"/>
</dbReference>
<organism evidence="10 11">
    <name type="scientific">Sistotremastrum suecicum HHB10207 ss-3</name>
    <dbReference type="NCBI Taxonomy" id="1314776"/>
    <lineage>
        <taxon>Eukaryota</taxon>
        <taxon>Fungi</taxon>
        <taxon>Dikarya</taxon>
        <taxon>Basidiomycota</taxon>
        <taxon>Agaricomycotina</taxon>
        <taxon>Agaricomycetes</taxon>
        <taxon>Sistotremastrales</taxon>
        <taxon>Sistotremastraceae</taxon>
        <taxon>Sistotremastrum</taxon>
    </lineage>
</organism>
<evidence type="ECO:0000313" key="11">
    <source>
        <dbReference type="Proteomes" id="UP000076798"/>
    </source>
</evidence>
<dbReference type="InterPro" id="IPR000028">
    <property type="entry name" value="Chloroperoxidase"/>
</dbReference>
<dbReference type="SUPFAM" id="SSF47571">
    <property type="entry name" value="Cloroperoxidase"/>
    <property type="match status" value="1"/>
</dbReference>
<keyword evidence="4" id="KW-0479">Metal-binding</keyword>
<dbReference type="GO" id="GO:0046872">
    <property type="term" value="F:metal ion binding"/>
    <property type="evidence" value="ECO:0007669"/>
    <property type="project" value="UniProtKB-KW"/>
</dbReference>
<feature type="domain" description="Heme haloperoxidase family profile" evidence="9">
    <location>
        <begin position="52"/>
        <end position="294"/>
    </location>
</feature>
<keyword evidence="2 10" id="KW-0575">Peroxidase</keyword>
<accession>A0A166FUA9</accession>
<keyword evidence="11" id="KW-1185">Reference proteome</keyword>
<dbReference type="AlphaFoldDB" id="A0A166FUA9"/>
<dbReference type="Proteomes" id="UP000076798">
    <property type="component" value="Unassembled WGS sequence"/>
</dbReference>
<evidence type="ECO:0000256" key="7">
    <source>
        <dbReference type="ARBA" id="ARBA00025795"/>
    </source>
</evidence>
<dbReference type="PROSITE" id="PS51405">
    <property type="entry name" value="HEME_HALOPEROXIDASE"/>
    <property type="match status" value="1"/>
</dbReference>
<evidence type="ECO:0000256" key="2">
    <source>
        <dbReference type="ARBA" id="ARBA00022559"/>
    </source>
</evidence>
<keyword evidence="3" id="KW-0349">Heme</keyword>
<feature type="chain" id="PRO_5007873592" evidence="8">
    <location>
        <begin position="22"/>
        <end position="369"/>
    </location>
</feature>
<proteinExistence type="inferred from homology"/>
<keyword evidence="6" id="KW-0408">Iron</keyword>
<evidence type="ECO:0000256" key="3">
    <source>
        <dbReference type="ARBA" id="ARBA00022617"/>
    </source>
</evidence>
<evidence type="ECO:0000259" key="9">
    <source>
        <dbReference type="PROSITE" id="PS51405"/>
    </source>
</evidence>
<dbReference type="GO" id="GO:0004601">
    <property type="term" value="F:peroxidase activity"/>
    <property type="evidence" value="ECO:0007669"/>
    <property type="project" value="UniProtKB-KW"/>
</dbReference>
<sequence length="369" mass="39219">MFSPVRTALVCLIASASLSSAFPTERSNPSGGVVITIPPRSTDVGLKLVPDADHPFIAPGPRDMRGPCPALNTLANHGYLPRNGVASYEQIINATREGFNMDHDLAAFDAAFAMLARGNAFVNRLSIGGETPLVPPLPGQIDGPGSPGGIAKHGRFEGDVSMTREDAALGDSVNFQDALYDELLLYTGKFGDDSPITGNRSIVTKKVMAEFKYARFVEDQARNNQLSFHSGRIATSYNEAAFILNLFANGTDGVLSIQMLGNIIRNQTFGANWFRRSSPGTFDLITTQAAEILAVHPVSPGANDENGNYIVDPPSTACNAAYYDLAVLSIPASYSKATGLFRKNVDTLLGAIAKPFGCPVIQPQGPVGV</sequence>